<feature type="signal peptide" evidence="9">
    <location>
        <begin position="1"/>
        <end position="19"/>
    </location>
</feature>
<dbReference type="GO" id="GO:0016020">
    <property type="term" value="C:membrane"/>
    <property type="evidence" value="ECO:0007669"/>
    <property type="project" value="UniProtKB-SubCell"/>
</dbReference>
<name>A0A3Q1J0Z3_ANATE</name>
<evidence type="ECO:0000313" key="12">
    <source>
        <dbReference type="Proteomes" id="UP000265040"/>
    </source>
</evidence>
<evidence type="ECO:0000256" key="4">
    <source>
        <dbReference type="ARBA" id="ARBA00022989"/>
    </source>
</evidence>
<keyword evidence="7" id="KW-0325">Glycoprotein</keyword>
<dbReference type="Proteomes" id="UP000265040">
    <property type="component" value="Chromosome 18"/>
</dbReference>
<evidence type="ECO:0000259" key="10">
    <source>
        <dbReference type="Pfam" id="PF09240"/>
    </source>
</evidence>
<keyword evidence="4 8" id="KW-1133">Transmembrane helix</keyword>
<evidence type="ECO:0000256" key="5">
    <source>
        <dbReference type="ARBA" id="ARBA00023136"/>
    </source>
</evidence>
<dbReference type="Pfam" id="PF09240">
    <property type="entry name" value="IL6Ra-bind"/>
    <property type="match status" value="1"/>
</dbReference>
<dbReference type="Gene3D" id="2.60.40.10">
    <property type="entry name" value="Immunoglobulins"/>
    <property type="match status" value="1"/>
</dbReference>
<reference evidence="11" key="3">
    <citation type="submission" date="2025-09" db="UniProtKB">
        <authorList>
            <consortium name="Ensembl"/>
        </authorList>
    </citation>
    <scope>IDENTIFICATION</scope>
</reference>
<dbReference type="InParanoid" id="A0A3Q1J0Z3"/>
<dbReference type="SUPFAM" id="SSF49265">
    <property type="entry name" value="Fibronectin type III"/>
    <property type="match status" value="1"/>
</dbReference>
<dbReference type="Ensembl" id="ENSATET00000028753.3">
    <property type="protein sequence ID" value="ENSATEP00000028312.1"/>
    <property type="gene ID" value="ENSATEG00000019557.3"/>
</dbReference>
<dbReference type="AlphaFoldDB" id="A0A3Q1J0Z3"/>
<reference evidence="11" key="1">
    <citation type="submission" date="2021-04" db="EMBL/GenBank/DDBJ databases">
        <authorList>
            <consortium name="Wellcome Sanger Institute Data Sharing"/>
        </authorList>
    </citation>
    <scope>NUCLEOTIDE SEQUENCE [LARGE SCALE GENOMIC DNA]</scope>
</reference>
<gene>
    <name evidence="11" type="primary">IL13RA1</name>
</gene>
<dbReference type="GeneTree" id="ENSGT00910000145429"/>
<evidence type="ECO:0000256" key="6">
    <source>
        <dbReference type="ARBA" id="ARBA00023170"/>
    </source>
</evidence>
<evidence type="ECO:0000256" key="1">
    <source>
        <dbReference type="ARBA" id="ARBA00004479"/>
    </source>
</evidence>
<comment type="subcellular location">
    <subcellularLocation>
        <location evidence="1">Membrane</location>
        <topology evidence="1">Single-pass type I membrane protein</topology>
    </subcellularLocation>
</comment>
<keyword evidence="5 8" id="KW-0472">Membrane</keyword>
<feature type="transmembrane region" description="Helical" evidence="8">
    <location>
        <begin position="311"/>
        <end position="332"/>
    </location>
</feature>
<keyword evidence="6" id="KW-0675">Receptor</keyword>
<keyword evidence="12" id="KW-1185">Reference proteome</keyword>
<evidence type="ECO:0000313" key="11">
    <source>
        <dbReference type="Ensembl" id="ENSATEP00000028312.1"/>
    </source>
</evidence>
<evidence type="ECO:0000256" key="2">
    <source>
        <dbReference type="ARBA" id="ARBA00022692"/>
    </source>
</evidence>
<dbReference type="RefSeq" id="XP_026208737.1">
    <property type="nucleotide sequence ID" value="XM_026352952.2"/>
</dbReference>
<dbReference type="STRING" id="64144.ENSATEP00000028312"/>
<keyword evidence="2 8" id="KW-0812">Transmembrane</keyword>
<reference evidence="11" key="2">
    <citation type="submission" date="2025-08" db="UniProtKB">
        <authorList>
            <consortium name="Ensembl"/>
        </authorList>
    </citation>
    <scope>IDENTIFICATION</scope>
</reference>
<dbReference type="InterPro" id="IPR036116">
    <property type="entry name" value="FN3_sf"/>
</dbReference>
<evidence type="ECO:0000256" key="7">
    <source>
        <dbReference type="ARBA" id="ARBA00023180"/>
    </source>
</evidence>
<dbReference type="InterPro" id="IPR013783">
    <property type="entry name" value="Ig-like_fold"/>
</dbReference>
<keyword evidence="3 9" id="KW-0732">Signal</keyword>
<dbReference type="InterPro" id="IPR015321">
    <property type="entry name" value="TypeI_recpt_CBD"/>
</dbReference>
<dbReference type="OMA" id="IEECPSY"/>
<feature type="domain" description="Type I cytokine receptor cytokine-binding" evidence="10">
    <location>
        <begin position="116"/>
        <end position="201"/>
    </location>
</feature>
<evidence type="ECO:0000256" key="9">
    <source>
        <dbReference type="SAM" id="SignalP"/>
    </source>
</evidence>
<evidence type="ECO:0000256" key="8">
    <source>
        <dbReference type="SAM" id="Phobius"/>
    </source>
</evidence>
<proteinExistence type="predicted"/>
<sequence length="390" mass="43659">MFLSADLLVVSCLFLTVHSQTGEILPPQNVSLTWIGIKPQLTWAVPQPSTTNCTYDVSTVGREMTSRTVSENVTSPWTGDIIMNGGFLNLSVSACCDGEVIEPAVINVRYPEPVKNLNCYVKSREQTHCSWDKATIPDLRFYYILHSQGPESSKNDSSTLQECSSYTYTEDQRTGCNLQADCRQKISILFNGTSNNSVFRNTFEKYLVKDVRPPALNWTVSKNGSKFNISWSTPDICDSLEWTIIINYTECNKAEKLDPKGEGTSVQLNRVLHCPYRIKIKAKSEGGASMSESPWSEEKYFGADKDPNASLYAAIIIPLMFACLAALAFVYCRKNKEYIFPKVPQPRDLLSDISDNNNKSAVCNLYIPAEEEQNCKITLVVDPQIRKPAC</sequence>
<protein>
    <recommendedName>
        <fullName evidence="10">Type I cytokine receptor cytokine-binding domain-containing protein</fullName>
    </recommendedName>
</protein>
<evidence type="ECO:0000256" key="3">
    <source>
        <dbReference type="ARBA" id="ARBA00022729"/>
    </source>
</evidence>
<dbReference type="OrthoDB" id="8953415at2759"/>
<organism evidence="11 12">
    <name type="scientific">Anabas testudineus</name>
    <name type="common">Climbing perch</name>
    <name type="synonym">Anthias testudineus</name>
    <dbReference type="NCBI Taxonomy" id="64144"/>
    <lineage>
        <taxon>Eukaryota</taxon>
        <taxon>Metazoa</taxon>
        <taxon>Chordata</taxon>
        <taxon>Craniata</taxon>
        <taxon>Vertebrata</taxon>
        <taxon>Euteleostomi</taxon>
        <taxon>Actinopterygii</taxon>
        <taxon>Neopterygii</taxon>
        <taxon>Teleostei</taxon>
        <taxon>Neoteleostei</taxon>
        <taxon>Acanthomorphata</taxon>
        <taxon>Anabantaria</taxon>
        <taxon>Anabantiformes</taxon>
        <taxon>Anabantoidei</taxon>
        <taxon>Anabantidae</taxon>
        <taxon>Anabas</taxon>
    </lineage>
</organism>
<dbReference type="GeneID" id="113157454"/>
<feature type="chain" id="PRO_5018543744" description="Type I cytokine receptor cytokine-binding domain-containing protein" evidence="9">
    <location>
        <begin position="20"/>
        <end position="390"/>
    </location>
</feature>
<accession>A0A3Q1J0Z3</accession>
<dbReference type="FunCoup" id="A0A3Q1J0Z3">
    <property type="interactions" value="22"/>
</dbReference>